<dbReference type="GO" id="GO:0043886">
    <property type="term" value="F:structural constituent of carboxysome shell"/>
    <property type="evidence" value="ECO:0007669"/>
    <property type="project" value="UniProtKB-ARBA"/>
</dbReference>
<dbReference type="HOGENOM" id="CLU_091281_0_0_3"/>
<dbReference type="OrthoDB" id="5800762at2"/>
<dbReference type="InterPro" id="IPR044870">
    <property type="entry name" value="BMC_CP"/>
</dbReference>
<dbReference type="Proteomes" id="UP000001420">
    <property type="component" value="Chromosome"/>
</dbReference>
<comment type="subcellular location">
    <subcellularLocation>
        <location evidence="2">Carboxysome</location>
    </subcellularLocation>
</comment>
<dbReference type="KEGG" id="pma:Pro_0548"/>
<proteinExistence type="predicted"/>
<dbReference type="InterPro" id="IPR000249">
    <property type="entry name" value="BMC_dom"/>
</dbReference>
<evidence type="ECO:0000313" key="5">
    <source>
        <dbReference type="EMBL" id="AAP99593.1"/>
    </source>
</evidence>
<dbReference type="GO" id="GO:0015977">
    <property type="term" value="P:carbon fixation"/>
    <property type="evidence" value="ECO:0007669"/>
    <property type="project" value="UniProtKB-KW"/>
</dbReference>
<dbReference type="SUPFAM" id="SSF143414">
    <property type="entry name" value="CcmK-like"/>
    <property type="match status" value="1"/>
</dbReference>
<keyword evidence="1" id="KW-0120">Carbon dioxide fixation</keyword>
<protein>
    <recommendedName>
        <fullName evidence="4">BMC circularly permuted domain-containing protein</fullName>
    </recommendedName>
</protein>
<dbReference type="RefSeq" id="WP_011124702.1">
    <property type="nucleotide sequence ID" value="NC_005042.1"/>
</dbReference>
<name>Q7VD35_PROMA</name>
<dbReference type="Gene3D" id="3.30.70.1710">
    <property type="match status" value="2"/>
</dbReference>
<reference evidence="5 6" key="1">
    <citation type="journal article" date="2003" name="Proc. Natl. Acad. Sci. U.S.A.">
        <title>Genome sequence of the cyanobacterium Prochlorococcus marinus SS120, a nearly minimal oxyphototrophic genome.</title>
        <authorList>
            <person name="Dufresne A."/>
            <person name="Salanoubat M."/>
            <person name="Partensky F."/>
            <person name="Artiguenave F."/>
            <person name="Axmann I.M."/>
            <person name="Barbe V."/>
            <person name="Duprat S."/>
            <person name="Galperin M.Y."/>
            <person name="Koonin E.V."/>
            <person name="Le Gall F."/>
            <person name="Makarova K.S."/>
            <person name="Ostrowski M."/>
            <person name="Oztas S."/>
            <person name="Robert C."/>
            <person name="Rogozin I.B."/>
            <person name="Scanlan D.J."/>
            <person name="Tandeau de Marsac N."/>
            <person name="Weissenbach J."/>
            <person name="Wincker P."/>
            <person name="Wolf Y.I."/>
            <person name="Hess W.R."/>
        </authorList>
    </citation>
    <scope>NUCLEOTIDE SEQUENCE [LARGE SCALE GENOMIC DNA]</scope>
    <source>
        <strain evidence="6">SARG / CCMP1375 / SS120</strain>
    </source>
</reference>
<organism evidence="5 6">
    <name type="scientific">Prochlorococcus marinus (strain SARG / CCMP1375 / SS120)</name>
    <dbReference type="NCBI Taxonomy" id="167539"/>
    <lineage>
        <taxon>Bacteria</taxon>
        <taxon>Bacillati</taxon>
        <taxon>Cyanobacteriota</taxon>
        <taxon>Cyanophyceae</taxon>
        <taxon>Synechococcales</taxon>
        <taxon>Prochlorococcaceae</taxon>
        <taxon>Prochlorococcus</taxon>
    </lineage>
</organism>
<evidence type="ECO:0000313" key="6">
    <source>
        <dbReference type="Proteomes" id="UP000001420"/>
    </source>
</evidence>
<feature type="domain" description="BMC circularly permuted" evidence="4">
    <location>
        <begin position="56"/>
        <end position="158"/>
    </location>
</feature>
<evidence type="ECO:0000256" key="2">
    <source>
        <dbReference type="ARBA" id="ARBA00023587"/>
    </source>
</evidence>
<dbReference type="STRING" id="167539.Pro_0548"/>
<dbReference type="GO" id="GO:0031470">
    <property type="term" value="C:carboxysome"/>
    <property type="evidence" value="ECO:0007669"/>
    <property type="project" value="UniProtKB-SubCell"/>
</dbReference>
<dbReference type="AlphaFoldDB" id="Q7VD35"/>
<evidence type="ECO:0000256" key="3">
    <source>
        <dbReference type="ARBA" id="ARBA00024446"/>
    </source>
</evidence>
<keyword evidence="3" id="KW-1283">Bacterial microcompartment</keyword>
<dbReference type="PROSITE" id="PS51931">
    <property type="entry name" value="BMC_CP"/>
    <property type="match status" value="2"/>
</dbReference>
<dbReference type="InterPro" id="IPR037233">
    <property type="entry name" value="CcmK-like_sf"/>
</dbReference>
<dbReference type="EnsemblBacteria" id="AAP99593">
    <property type="protein sequence ID" value="AAP99593"/>
    <property type="gene ID" value="Pro_0548"/>
</dbReference>
<dbReference type="CDD" id="cd07051">
    <property type="entry name" value="BMC_like_1_repeat1"/>
    <property type="match status" value="1"/>
</dbReference>
<dbReference type="SMART" id="SM00877">
    <property type="entry name" value="BMC"/>
    <property type="match status" value="1"/>
</dbReference>
<accession>Q7VD35</accession>
<dbReference type="EMBL" id="AE017126">
    <property type="protein sequence ID" value="AAP99593.1"/>
    <property type="molecule type" value="Genomic_DNA"/>
</dbReference>
<dbReference type="eggNOG" id="COG4577">
    <property type="taxonomic scope" value="Bacteria"/>
</dbReference>
<evidence type="ECO:0000259" key="4">
    <source>
        <dbReference type="PROSITE" id="PS51931"/>
    </source>
</evidence>
<keyword evidence="6" id="KW-1185">Reference proteome</keyword>
<dbReference type="CDD" id="cd07052">
    <property type="entry name" value="BMC_like_1_repeat2"/>
    <property type="match status" value="1"/>
</dbReference>
<feature type="domain" description="BMC circularly permuted" evidence="4">
    <location>
        <begin position="159"/>
        <end position="257"/>
    </location>
</feature>
<evidence type="ECO:0000256" key="1">
    <source>
        <dbReference type="ARBA" id="ARBA00023300"/>
    </source>
</evidence>
<dbReference type="PATRIC" id="fig|167539.5.peg.563"/>
<gene>
    <name evidence="5" type="ordered locus">Pro_0548</name>
</gene>
<sequence length="257" mass="27421">MTGLASYENGERRLSGSALVTGSEVGPQASGASCVITTDSEKSLVSRQASHVQQIELRSYVFLDSLQPQLAAYMGTVSQGFLPIPGDACLWMEVSPGMAVHRVTDIALKASNVRLGQMVVERAFGSLALYHRDQSTVLHSGDVVLDAIGSSVSRRTKPAVSWTEVIRAITPDHAVLINRQNRRGSMIQSGMSMFILETEPAGYVLMAANEAEKASNITVVDVKGVGAFGRLTLAGKEGDVEEAAAAAMRSIDQINRQ</sequence>